<evidence type="ECO:0000313" key="2">
    <source>
        <dbReference type="Proteomes" id="UP001605036"/>
    </source>
</evidence>
<organism evidence="1 2">
    <name type="scientific">Riccia fluitans</name>
    <dbReference type="NCBI Taxonomy" id="41844"/>
    <lineage>
        <taxon>Eukaryota</taxon>
        <taxon>Viridiplantae</taxon>
        <taxon>Streptophyta</taxon>
        <taxon>Embryophyta</taxon>
        <taxon>Marchantiophyta</taxon>
        <taxon>Marchantiopsida</taxon>
        <taxon>Marchantiidae</taxon>
        <taxon>Marchantiales</taxon>
        <taxon>Ricciaceae</taxon>
        <taxon>Riccia</taxon>
    </lineage>
</organism>
<sequence length="128" mass="14745">MCYDCYKQFAKYEGKADEGNDDPNDDEIPATHCETFKCQHSPLVDEIQDIFDVEEMDRNAYARVFVDLEEDIEAAQLPAELHPASWGRAHIIPDLECSSLYYWEVRKGYVIDEKHCKIQPFALVLLAG</sequence>
<accession>A0ABD1Z7R0</accession>
<evidence type="ECO:0000313" key="1">
    <source>
        <dbReference type="EMBL" id="KAL2643696.1"/>
    </source>
</evidence>
<comment type="caution">
    <text evidence="1">The sequence shown here is derived from an EMBL/GenBank/DDBJ whole genome shotgun (WGS) entry which is preliminary data.</text>
</comment>
<dbReference type="Proteomes" id="UP001605036">
    <property type="component" value="Unassembled WGS sequence"/>
</dbReference>
<gene>
    <name evidence="1" type="ORF">R1flu_011283</name>
</gene>
<name>A0ABD1Z7R0_9MARC</name>
<reference evidence="1 2" key="1">
    <citation type="submission" date="2024-09" db="EMBL/GenBank/DDBJ databases">
        <title>Chromosome-scale assembly of Riccia fluitans.</title>
        <authorList>
            <person name="Paukszto L."/>
            <person name="Sawicki J."/>
            <person name="Karawczyk K."/>
            <person name="Piernik-Szablinska J."/>
            <person name="Szczecinska M."/>
            <person name="Mazdziarz M."/>
        </authorList>
    </citation>
    <scope>NUCLEOTIDE SEQUENCE [LARGE SCALE GENOMIC DNA]</scope>
    <source>
        <strain evidence="1">Rf_01</strain>
        <tissue evidence="1">Aerial parts of the thallus</tissue>
    </source>
</reference>
<protein>
    <submittedName>
        <fullName evidence="1">Uncharacterized protein</fullName>
    </submittedName>
</protein>
<keyword evidence="2" id="KW-1185">Reference proteome</keyword>
<dbReference type="AlphaFoldDB" id="A0ABD1Z7R0"/>
<dbReference type="EMBL" id="JBHFFA010000002">
    <property type="protein sequence ID" value="KAL2643696.1"/>
    <property type="molecule type" value="Genomic_DNA"/>
</dbReference>
<proteinExistence type="predicted"/>